<dbReference type="EMBL" id="CP000259">
    <property type="protein sequence ID" value="ABF32548.1"/>
    <property type="molecule type" value="Genomic_DNA"/>
</dbReference>
<evidence type="ECO:0000313" key="1">
    <source>
        <dbReference type="EMBL" id="ABF32548.1"/>
    </source>
</evidence>
<proteinExistence type="predicted"/>
<gene>
    <name evidence="1" type="ordered locus">MGAS9429_Spy1360</name>
</gene>
<reference evidence="1 2" key="1">
    <citation type="journal article" date="2006" name="Proc. Natl. Acad. Sci. U.S.A.">
        <title>Molecular genetic anatomy of inter- and intraserotype variation in the human bacterial pathogen group A Streptococcus.</title>
        <authorList>
            <person name="Beres S.B."/>
            <person name="Richter E.W."/>
            <person name="Nagiec M.J."/>
            <person name="Sumby P."/>
            <person name="Porcella S.F."/>
            <person name="DeLeo F.R."/>
            <person name="Musser J.M."/>
        </authorList>
    </citation>
    <scope>NUCLEOTIDE SEQUENCE [LARGE SCALE GENOMIC DNA]</scope>
    <source>
        <strain evidence="1 2">MGAS9429</strain>
    </source>
</reference>
<dbReference type="Proteomes" id="UP000002433">
    <property type="component" value="Chromosome"/>
</dbReference>
<dbReference type="AlphaFoldDB" id="Q1JKM1"/>
<accession>Q1JKM1</accession>
<dbReference type="HOGENOM" id="CLU_215994_0_0_9"/>
<name>Q1JKM1_STRPC</name>
<protein>
    <submittedName>
        <fullName evidence="1">Uncharacterized protein</fullName>
    </submittedName>
</protein>
<organism evidence="1 2">
    <name type="scientific">Streptococcus pyogenes serotype M12 (strain MGAS9429)</name>
    <dbReference type="NCBI Taxonomy" id="370551"/>
    <lineage>
        <taxon>Bacteria</taxon>
        <taxon>Bacillati</taxon>
        <taxon>Bacillota</taxon>
        <taxon>Bacilli</taxon>
        <taxon>Lactobacillales</taxon>
        <taxon>Streptococcaceae</taxon>
        <taxon>Streptococcus</taxon>
    </lineage>
</organism>
<evidence type="ECO:0000313" key="2">
    <source>
        <dbReference type="Proteomes" id="UP000002433"/>
    </source>
</evidence>
<dbReference type="KEGG" id="spk:MGAS9429_Spy1360"/>
<sequence>MFYLVFFHIISLLLETSKRSGTTLTKSAFVGHLHSLIDDVNQNAIGDYS</sequence>